<dbReference type="Gene3D" id="3.80.10.10">
    <property type="entry name" value="Ribonuclease Inhibitor"/>
    <property type="match status" value="1"/>
</dbReference>
<evidence type="ECO:0000256" key="2">
    <source>
        <dbReference type="ARBA" id="ARBA00022737"/>
    </source>
</evidence>
<dbReference type="InterPro" id="IPR032675">
    <property type="entry name" value="LRR_dom_sf"/>
</dbReference>
<gene>
    <name evidence="8" type="primary">Aste57867_538</name>
    <name evidence="7" type="ORF">As57867_000537</name>
    <name evidence="8" type="ORF">ASTE57867_538</name>
</gene>
<accession>A0A485K325</accession>
<keyword evidence="4" id="KW-0325">Glycoprotein</keyword>
<organism evidence="8 9">
    <name type="scientific">Aphanomyces stellatus</name>
    <dbReference type="NCBI Taxonomy" id="120398"/>
    <lineage>
        <taxon>Eukaryota</taxon>
        <taxon>Sar</taxon>
        <taxon>Stramenopiles</taxon>
        <taxon>Oomycota</taxon>
        <taxon>Saprolegniomycetes</taxon>
        <taxon>Saprolegniales</taxon>
        <taxon>Verrucalvaceae</taxon>
        <taxon>Aphanomyces</taxon>
    </lineage>
</organism>
<dbReference type="PANTHER" id="PTHR24373:SF275">
    <property type="entry name" value="TIR DOMAIN-CONTAINING PROTEIN"/>
    <property type="match status" value="1"/>
</dbReference>
<evidence type="ECO:0000256" key="4">
    <source>
        <dbReference type="ARBA" id="ARBA00023180"/>
    </source>
</evidence>
<dbReference type="SUPFAM" id="SSF52058">
    <property type="entry name" value="L domain-like"/>
    <property type="match status" value="1"/>
</dbReference>
<name>A0A485K325_9STRA</name>
<proteinExistence type="predicted"/>
<keyword evidence="9" id="KW-1185">Reference proteome</keyword>
<evidence type="ECO:0000256" key="5">
    <source>
        <dbReference type="SAM" id="Phobius"/>
    </source>
</evidence>
<evidence type="ECO:0000313" key="9">
    <source>
        <dbReference type="Proteomes" id="UP000332933"/>
    </source>
</evidence>
<evidence type="ECO:0000259" key="6">
    <source>
        <dbReference type="SMART" id="SM00004"/>
    </source>
</evidence>
<evidence type="ECO:0000313" key="7">
    <source>
        <dbReference type="EMBL" id="KAF0720126.1"/>
    </source>
</evidence>
<dbReference type="InterPro" id="IPR050328">
    <property type="entry name" value="Dev_Immune_Receptor"/>
</dbReference>
<dbReference type="InterPro" id="IPR001611">
    <property type="entry name" value="Leu-rich_rpt"/>
</dbReference>
<dbReference type="Proteomes" id="UP000332933">
    <property type="component" value="Unassembled WGS sequence"/>
</dbReference>
<dbReference type="PROSITE" id="PS51450">
    <property type="entry name" value="LRR"/>
    <property type="match status" value="1"/>
</dbReference>
<reference evidence="8 9" key="1">
    <citation type="submission" date="2019-03" db="EMBL/GenBank/DDBJ databases">
        <authorList>
            <person name="Gaulin E."/>
            <person name="Dumas B."/>
        </authorList>
    </citation>
    <scope>NUCLEOTIDE SEQUENCE [LARGE SCALE GENOMIC DNA]</scope>
    <source>
        <strain evidence="8">CBS 568.67</strain>
    </source>
</reference>
<dbReference type="EMBL" id="VJMH01000029">
    <property type="protein sequence ID" value="KAF0720126.1"/>
    <property type="molecule type" value="Genomic_DNA"/>
</dbReference>
<evidence type="ECO:0000256" key="3">
    <source>
        <dbReference type="ARBA" id="ARBA00023157"/>
    </source>
</evidence>
<feature type="transmembrane region" description="Helical" evidence="5">
    <location>
        <begin position="29"/>
        <end position="53"/>
    </location>
</feature>
<dbReference type="Gene3D" id="3.30.300.320">
    <property type="match status" value="1"/>
</dbReference>
<keyword evidence="5" id="KW-0472">Membrane</keyword>
<feature type="transmembrane region" description="Helical" evidence="5">
    <location>
        <begin position="345"/>
        <end position="367"/>
    </location>
</feature>
<evidence type="ECO:0000313" key="8">
    <source>
        <dbReference type="EMBL" id="VFT77763.1"/>
    </source>
</evidence>
<reference evidence="7" key="2">
    <citation type="submission" date="2019-06" db="EMBL/GenBank/DDBJ databases">
        <title>Genomics analysis of Aphanomyces spp. identifies a new class of oomycete effector associated with host adaptation.</title>
        <authorList>
            <person name="Gaulin E."/>
        </authorList>
    </citation>
    <scope>NUCLEOTIDE SEQUENCE</scope>
    <source>
        <strain evidence="7">CBS 578.67</strain>
    </source>
</reference>
<dbReference type="Pfam" id="PF13855">
    <property type="entry name" value="LRR_8"/>
    <property type="match status" value="1"/>
</dbReference>
<keyword evidence="2" id="KW-0677">Repeat</keyword>
<feature type="transmembrane region" description="Helical" evidence="5">
    <location>
        <begin position="245"/>
        <end position="267"/>
    </location>
</feature>
<keyword evidence="3" id="KW-1015">Disulfide bond</keyword>
<dbReference type="Pfam" id="PF00066">
    <property type="entry name" value="Notch"/>
    <property type="match status" value="1"/>
</dbReference>
<evidence type="ECO:0000256" key="1">
    <source>
        <dbReference type="ARBA" id="ARBA00022729"/>
    </source>
</evidence>
<sequence length="659" mass="73773">MNAGDDRVLPRAMTTRFVLGVSFPVFKRIILTAVNLLHILSSLYFVSLGYLLVHLTPFEAKGMQVYSPQTSGAIYFVVALVHISPLLHCRRFMSRLLAARRRRRRLYPRPVPSHQSRTSPSLRNLVAVTHRRPLPANVYMALAHLLELMSETWIAAQMARHLAQRHIAFAYAMVLVSNALVMTWVLLLRESGLKKTLTSFLDSCLSFLLSAGIPLFQFILPLAMTKHSANDLDWLAHQLAATRTLFFWTPLQPLLVAAPSLLTYVTLRKVEKRVRKVKWKPTSRRSVSSTSSFFPSLQPLSIESIKRRTRRSLEGSAILRSMHSMVATTKQTFTLHQDHSKLLKASVVVSVVWGLAVLVVAILAEFYREPCPPGCIYDSAPWFTHACNCIYFRWTCTDSDIDIEARLAANPLGPNLLLLHLLRCNLSRGLHNHTLAPYQALYGIRIEFSAMTEWNMPSSMLPESLNVADIRYSQLNHVPLVLRNPGPNLVALSIVGAPLGNIPPHVFVQWSHLHSLRLSATQLSEMPHVVEMSNLQVLALDANNISMIEPGLAALPQLNWIYLESNQITTFPMDLVTAKPSLHLYLNHNPITIIPENWALKLGLAIDVASTPYCNDTIVGVACQQDCSTSCSRAHWGDALCDLSCNSTECNFDNGDCAF</sequence>
<feature type="domain" description="LNR" evidence="6">
    <location>
        <begin position="616"/>
        <end position="658"/>
    </location>
</feature>
<dbReference type="OrthoDB" id="1060944at2759"/>
<protein>
    <submittedName>
        <fullName evidence="8">Aste57867_538 protein</fullName>
    </submittedName>
</protein>
<feature type="transmembrane region" description="Helical" evidence="5">
    <location>
        <begin position="73"/>
        <end position="93"/>
    </location>
</feature>
<dbReference type="SMART" id="SM00004">
    <property type="entry name" value="NL"/>
    <property type="match status" value="1"/>
</dbReference>
<dbReference type="InterPro" id="IPR000800">
    <property type="entry name" value="Notch_dom"/>
</dbReference>
<feature type="transmembrane region" description="Helical" evidence="5">
    <location>
        <begin position="200"/>
        <end position="225"/>
    </location>
</feature>
<feature type="transmembrane region" description="Helical" evidence="5">
    <location>
        <begin position="138"/>
        <end position="156"/>
    </location>
</feature>
<keyword evidence="5" id="KW-0812">Transmembrane</keyword>
<dbReference type="PANTHER" id="PTHR24373">
    <property type="entry name" value="SLIT RELATED LEUCINE-RICH REPEAT NEURONAL PROTEIN"/>
    <property type="match status" value="1"/>
</dbReference>
<dbReference type="AlphaFoldDB" id="A0A485K325"/>
<dbReference type="EMBL" id="CAADRA010000029">
    <property type="protein sequence ID" value="VFT77763.1"/>
    <property type="molecule type" value="Genomic_DNA"/>
</dbReference>
<keyword evidence="1" id="KW-0732">Signal</keyword>
<keyword evidence="5" id="KW-1133">Transmembrane helix</keyword>
<feature type="transmembrane region" description="Helical" evidence="5">
    <location>
        <begin position="168"/>
        <end position="188"/>
    </location>
</feature>